<dbReference type="AlphaFoldDB" id="A0A917QKI4"/>
<evidence type="ECO:0000259" key="4">
    <source>
        <dbReference type="PROSITE" id="PS51077"/>
    </source>
</evidence>
<evidence type="ECO:0000256" key="2">
    <source>
        <dbReference type="ARBA" id="ARBA00023125"/>
    </source>
</evidence>
<keyword evidence="1" id="KW-0805">Transcription regulation</keyword>
<evidence type="ECO:0000256" key="3">
    <source>
        <dbReference type="ARBA" id="ARBA00023163"/>
    </source>
</evidence>
<dbReference type="GO" id="GO:0003677">
    <property type="term" value="F:DNA binding"/>
    <property type="evidence" value="ECO:0007669"/>
    <property type="project" value="UniProtKB-KW"/>
</dbReference>
<dbReference type="InterPro" id="IPR005471">
    <property type="entry name" value="Tscrpt_reg_IclR_N"/>
</dbReference>
<evidence type="ECO:0000313" key="7">
    <source>
        <dbReference type="Proteomes" id="UP000600449"/>
    </source>
</evidence>
<dbReference type="SUPFAM" id="SSF55781">
    <property type="entry name" value="GAF domain-like"/>
    <property type="match status" value="1"/>
</dbReference>
<dbReference type="Proteomes" id="UP000600449">
    <property type="component" value="Unassembled WGS sequence"/>
</dbReference>
<dbReference type="InterPro" id="IPR050707">
    <property type="entry name" value="HTH_MetabolicPath_Reg"/>
</dbReference>
<evidence type="ECO:0000256" key="1">
    <source>
        <dbReference type="ARBA" id="ARBA00023015"/>
    </source>
</evidence>
<dbReference type="GO" id="GO:0045892">
    <property type="term" value="P:negative regulation of DNA-templated transcription"/>
    <property type="evidence" value="ECO:0007669"/>
    <property type="project" value="TreeGrafter"/>
</dbReference>
<gene>
    <name evidence="6" type="ORF">GCM10011322_45630</name>
</gene>
<organism evidence="6 7">
    <name type="scientific">Salinarimonas ramus</name>
    <dbReference type="NCBI Taxonomy" id="690164"/>
    <lineage>
        <taxon>Bacteria</taxon>
        <taxon>Pseudomonadati</taxon>
        <taxon>Pseudomonadota</taxon>
        <taxon>Alphaproteobacteria</taxon>
        <taxon>Hyphomicrobiales</taxon>
        <taxon>Salinarimonadaceae</taxon>
        <taxon>Salinarimonas</taxon>
    </lineage>
</organism>
<feature type="domain" description="HTH iclR-type" evidence="4">
    <location>
        <begin position="6"/>
        <end position="68"/>
    </location>
</feature>
<feature type="domain" description="IclR-ED" evidence="5">
    <location>
        <begin position="69"/>
        <end position="252"/>
    </location>
</feature>
<comment type="caution">
    <text evidence="6">The sequence shown here is derived from an EMBL/GenBank/DDBJ whole genome shotgun (WGS) entry which is preliminary data.</text>
</comment>
<reference evidence="6 7" key="1">
    <citation type="journal article" date="2014" name="Int. J. Syst. Evol. Microbiol.">
        <title>Complete genome sequence of Corynebacterium casei LMG S-19264T (=DSM 44701T), isolated from a smear-ripened cheese.</title>
        <authorList>
            <consortium name="US DOE Joint Genome Institute (JGI-PGF)"/>
            <person name="Walter F."/>
            <person name="Albersmeier A."/>
            <person name="Kalinowski J."/>
            <person name="Ruckert C."/>
        </authorList>
    </citation>
    <scope>NUCLEOTIDE SEQUENCE [LARGE SCALE GENOMIC DNA]</scope>
    <source>
        <strain evidence="6 7">CGMCC 1.9161</strain>
    </source>
</reference>
<dbReference type="SUPFAM" id="SSF46785">
    <property type="entry name" value="Winged helix' DNA-binding domain"/>
    <property type="match status" value="1"/>
</dbReference>
<dbReference type="InterPro" id="IPR036388">
    <property type="entry name" value="WH-like_DNA-bd_sf"/>
</dbReference>
<dbReference type="PANTHER" id="PTHR30136">
    <property type="entry name" value="HELIX-TURN-HELIX TRANSCRIPTIONAL REGULATOR, ICLR FAMILY"/>
    <property type="match status" value="1"/>
</dbReference>
<keyword evidence="3" id="KW-0804">Transcription</keyword>
<dbReference type="Gene3D" id="3.30.450.40">
    <property type="match status" value="1"/>
</dbReference>
<evidence type="ECO:0000313" key="6">
    <source>
        <dbReference type="EMBL" id="GGK53729.1"/>
    </source>
</evidence>
<dbReference type="InterPro" id="IPR029016">
    <property type="entry name" value="GAF-like_dom_sf"/>
</dbReference>
<dbReference type="RefSeq" id="WP_188915586.1">
    <property type="nucleotide sequence ID" value="NZ_BMMF01000017.1"/>
</dbReference>
<dbReference type="PROSITE" id="PS51077">
    <property type="entry name" value="HTH_ICLR"/>
    <property type="match status" value="1"/>
</dbReference>
<dbReference type="Pfam" id="PF09339">
    <property type="entry name" value="HTH_IclR"/>
    <property type="match status" value="1"/>
</dbReference>
<dbReference type="PROSITE" id="PS51078">
    <property type="entry name" value="ICLR_ED"/>
    <property type="match status" value="1"/>
</dbReference>
<dbReference type="PANTHER" id="PTHR30136:SF24">
    <property type="entry name" value="HTH-TYPE TRANSCRIPTIONAL REPRESSOR ALLR"/>
    <property type="match status" value="1"/>
</dbReference>
<accession>A0A917QKI4</accession>
<protein>
    <submittedName>
        <fullName evidence="6">IclR family transcriptional regulator</fullName>
    </submittedName>
</protein>
<dbReference type="GO" id="GO:0003700">
    <property type="term" value="F:DNA-binding transcription factor activity"/>
    <property type="evidence" value="ECO:0007669"/>
    <property type="project" value="TreeGrafter"/>
</dbReference>
<keyword evidence="7" id="KW-1185">Reference proteome</keyword>
<dbReference type="InterPro" id="IPR014757">
    <property type="entry name" value="Tscrpt_reg_IclR_C"/>
</dbReference>
<dbReference type="InterPro" id="IPR036390">
    <property type="entry name" value="WH_DNA-bd_sf"/>
</dbReference>
<dbReference type="Pfam" id="PF01614">
    <property type="entry name" value="IclR_C"/>
    <property type="match status" value="1"/>
</dbReference>
<dbReference type="Gene3D" id="1.10.10.10">
    <property type="entry name" value="Winged helix-like DNA-binding domain superfamily/Winged helix DNA-binding domain"/>
    <property type="match status" value="1"/>
</dbReference>
<keyword evidence="2" id="KW-0238">DNA-binding</keyword>
<dbReference type="SMART" id="SM00346">
    <property type="entry name" value="HTH_ICLR"/>
    <property type="match status" value="1"/>
</dbReference>
<sequence>MDKPADGTVGKALTLLDAVAAYGRPVRFAEILADGELPKATLYRLLQTLVSQRMLAYDETHHTYALGARLIRLAHAAWQQTTLAPLARAHLDRLSEAIGETVHLAKLDNGQVLYVDKRNARRPIPMFSDAGKIGPAYCTGVGKAMLAHLEAPALDKALAQQSWYPHTPATHVSPQSLRAELGEIRASGIAFDREEHEPTIICVAVPILDEAGRPLGAMSVTSSTLRHSLADLAALAPRLSETAGAIAREAAAFTFPGARRAPTHGD</sequence>
<name>A0A917QKI4_9HYPH</name>
<evidence type="ECO:0000259" key="5">
    <source>
        <dbReference type="PROSITE" id="PS51078"/>
    </source>
</evidence>
<proteinExistence type="predicted"/>
<dbReference type="EMBL" id="BMMF01000017">
    <property type="protein sequence ID" value="GGK53729.1"/>
    <property type="molecule type" value="Genomic_DNA"/>
</dbReference>